<evidence type="ECO:0000313" key="2">
    <source>
        <dbReference type="EMBL" id="QNQ09794.1"/>
    </source>
</evidence>
<dbReference type="SUPFAM" id="SSF54593">
    <property type="entry name" value="Glyoxalase/Bleomycin resistance protein/Dihydroxybiphenyl dioxygenase"/>
    <property type="match status" value="1"/>
</dbReference>
<dbReference type="PANTHER" id="PTHR36437:SF2">
    <property type="entry name" value="GLYOXALASE_BLEOMYCIN RESISTANCE PROTEIN_DIOXYGENASE"/>
    <property type="match status" value="1"/>
</dbReference>
<accession>A0A7H0LJE1</accession>
<organism evidence="2 3">
    <name type="scientific">Sphingomonas alpina</name>
    <dbReference type="NCBI Taxonomy" id="653931"/>
    <lineage>
        <taxon>Bacteria</taxon>
        <taxon>Pseudomonadati</taxon>
        <taxon>Pseudomonadota</taxon>
        <taxon>Alphaproteobacteria</taxon>
        <taxon>Sphingomonadales</taxon>
        <taxon>Sphingomonadaceae</taxon>
        <taxon>Sphingomonas</taxon>
    </lineage>
</organism>
<dbReference type="PANTHER" id="PTHR36437">
    <property type="entry name" value="GLYOXALASE/BLEOMYCIN RESISTANCE PROTEIN/DIOXYGENASE"/>
    <property type="match status" value="1"/>
</dbReference>
<feature type="domain" description="VOC" evidence="1">
    <location>
        <begin position="2"/>
        <end position="129"/>
    </location>
</feature>
<evidence type="ECO:0000313" key="3">
    <source>
        <dbReference type="Proteomes" id="UP000516148"/>
    </source>
</evidence>
<dbReference type="Gene3D" id="3.10.180.10">
    <property type="entry name" value="2,3-Dihydroxybiphenyl 1,2-Dioxygenase, domain 1"/>
    <property type="match status" value="1"/>
</dbReference>
<dbReference type="RefSeq" id="WP_187762103.1">
    <property type="nucleotide sequence ID" value="NZ_CP061038.1"/>
</dbReference>
<dbReference type="Proteomes" id="UP000516148">
    <property type="component" value="Chromosome"/>
</dbReference>
<evidence type="ECO:0000259" key="1">
    <source>
        <dbReference type="PROSITE" id="PS51819"/>
    </source>
</evidence>
<dbReference type="KEGG" id="spap:H3Z74_00595"/>
<dbReference type="InterPro" id="IPR029068">
    <property type="entry name" value="Glyas_Bleomycin-R_OHBP_Dase"/>
</dbReference>
<reference evidence="2 3" key="1">
    <citation type="submission" date="2020-09" db="EMBL/GenBank/DDBJ databases">
        <title>Sphingomonas sp., a new species isolated from pork steak.</title>
        <authorList>
            <person name="Heidler von Heilborn D."/>
        </authorList>
    </citation>
    <scope>NUCLEOTIDE SEQUENCE [LARGE SCALE GENOMIC DNA]</scope>
    <source>
        <strain evidence="3">S8-3T</strain>
    </source>
</reference>
<name>A0A7H0LJE1_9SPHN</name>
<gene>
    <name evidence="2" type="ORF">H3Z74_00595</name>
</gene>
<sequence>MKITLSTIIVDDQPKALAFYTGTLGFVEKVNIPMGPVSWITLASPEQPDGAQISLEPAGFPFVQEYQRALKDNGVPLTAFAVADVQAEHDRLTAAGVAFKSPPRKGEGTTPTTAMFDDRCGNWIMIYEDAK</sequence>
<keyword evidence="3" id="KW-1185">Reference proteome</keyword>
<dbReference type="InterPro" id="IPR004360">
    <property type="entry name" value="Glyas_Fos-R_dOase_dom"/>
</dbReference>
<dbReference type="EMBL" id="CP061038">
    <property type="protein sequence ID" value="QNQ09794.1"/>
    <property type="molecule type" value="Genomic_DNA"/>
</dbReference>
<dbReference type="Pfam" id="PF00903">
    <property type="entry name" value="Glyoxalase"/>
    <property type="match status" value="1"/>
</dbReference>
<dbReference type="PROSITE" id="PS51819">
    <property type="entry name" value="VOC"/>
    <property type="match status" value="1"/>
</dbReference>
<protein>
    <submittedName>
        <fullName evidence="2">VOC family protein</fullName>
    </submittedName>
</protein>
<dbReference type="AlphaFoldDB" id="A0A7H0LJE1"/>
<dbReference type="InterPro" id="IPR037523">
    <property type="entry name" value="VOC_core"/>
</dbReference>
<proteinExistence type="predicted"/>